<name>A0A9X3X8T3_9BACT</name>
<dbReference type="PANTHER" id="PTHR43289">
    <property type="entry name" value="MITOGEN-ACTIVATED PROTEIN KINASE KINASE KINASE 20-RELATED"/>
    <property type="match status" value="1"/>
</dbReference>
<evidence type="ECO:0000313" key="9">
    <source>
        <dbReference type="Proteomes" id="UP001151081"/>
    </source>
</evidence>
<keyword evidence="9" id="KW-1185">Reference proteome</keyword>
<evidence type="ECO:0000256" key="6">
    <source>
        <dbReference type="SAM" id="Phobius"/>
    </source>
</evidence>
<evidence type="ECO:0000313" key="8">
    <source>
        <dbReference type="EMBL" id="MDC3983591.1"/>
    </source>
</evidence>
<comment type="caution">
    <text evidence="8">The sequence shown here is derived from an EMBL/GenBank/DDBJ whole genome shotgun (WGS) entry which is preliminary data.</text>
</comment>
<dbReference type="Proteomes" id="UP001151081">
    <property type="component" value="Unassembled WGS sequence"/>
</dbReference>
<feature type="compositionally biased region" description="Low complexity" evidence="5">
    <location>
        <begin position="382"/>
        <end position="398"/>
    </location>
</feature>
<keyword evidence="6" id="KW-1133">Transmembrane helix</keyword>
<dbReference type="SMART" id="SM00220">
    <property type="entry name" value="S_TKc"/>
    <property type="match status" value="1"/>
</dbReference>
<dbReference type="GO" id="GO:0004674">
    <property type="term" value="F:protein serine/threonine kinase activity"/>
    <property type="evidence" value="ECO:0007669"/>
    <property type="project" value="TreeGrafter"/>
</dbReference>
<dbReference type="InterPro" id="IPR008271">
    <property type="entry name" value="Ser/Thr_kinase_AS"/>
</dbReference>
<dbReference type="GO" id="GO:0005524">
    <property type="term" value="F:ATP binding"/>
    <property type="evidence" value="ECO:0007669"/>
    <property type="project" value="UniProtKB-KW"/>
</dbReference>
<protein>
    <submittedName>
        <fullName evidence="8">Protein kinase</fullName>
    </submittedName>
</protein>
<dbReference type="InterPro" id="IPR011009">
    <property type="entry name" value="Kinase-like_dom_sf"/>
</dbReference>
<proteinExistence type="predicted"/>
<dbReference type="EMBL" id="JAGTJJ010000014">
    <property type="protein sequence ID" value="MDC3983591.1"/>
    <property type="molecule type" value="Genomic_DNA"/>
</dbReference>
<feature type="region of interest" description="Disordered" evidence="5">
    <location>
        <begin position="373"/>
        <end position="448"/>
    </location>
</feature>
<evidence type="ECO:0000256" key="5">
    <source>
        <dbReference type="SAM" id="MobiDB-lite"/>
    </source>
</evidence>
<evidence type="ECO:0000256" key="1">
    <source>
        <dbReference type="ARBA" id="ARBA00022679"/>
    </source>
</evidence>
<gene>
    <name evidence="8" type="ORF">KEG57_23995</name>
</gene>
<organism evidence="8 9">
    <name type="scientific">Polyangium jinanense</name>
    <dbReference type="NCBI Taxonomy" id="2829994"/>
    <lineage>
        <taxon>Bacteria</taxon>
        <taxon>Pseudomonadati</taxon>
        <taxon>Myxococcota</taxon>
        <taxon>Polyangia</taxon>
        <taxon>Polyangiales</taxon>
        <taxon>Polyangiaceae</taxon>
        <taxon>Polyangium</taxon>
    </lineage>
</organism>
<evidence type="ECO:0000256" key="4">
    <source>
        <dbReference type="ARBA" id="ARBA00022840"/>
    </source>
</evidence>
<dbReference type="InterPro" id="IPR000719">
    <property type="entry name" value="Prot_kinase_dom"/>
</dbReference>
<dbReference type="PANTHER" id="PTHR43289:SF6">
    <property type="entry name" value="SERINE_THREONINE-PROTEIN KINASE NEKL-3"/>
    <property type="match status" value="1"/>
</dbReference>
<dbReference type="AlphaFoldDB" id="A0A9X3X8T3"/>
<accession>A0A9X3X8T3</accession>
<feature type="domain" description="Protein kinase" evidence="7">
    <location>
        <begin position="28"/>
        <end position="298"/>
    </location>
</feature>
<reference evidence="8 9" key="1">
    <citation type="submission" date="2021-04" db="EMBL/GenBank/DDBJ databases">
        <title>Genome analysis of Polyangium sp.</title>
        <authorList>
            <person name="Li Y."/>
            <person name="Wang J."/>
        </authorList>
    </citation>
    <scope>NUCLEOTIDE SEQUENCE [LARGE SCALE GENOMIC DNA]</scope>
    <source>
        <strain evidence="8 9">SDU14</strain>
    </source>
</reference>
<dbReference type="CDD" id="cd14014">
    <property type="entry name" value="STKc_PknB_like"/>
    <property type="match status" value="1"/>
</dbReference>
<evidence type="ECO:0000256" key="2">
    <source>
        <dbReference type="ARBA" id="ARBA00022741"/>
    </source>
</evidence>
<keyword evidence="2" id="KW-0547">Nucleotide-binding</keyword>
<dbReference type="Gene3D" id="3.30.200.20">
    <property type="entry name" value="Phosphorylase Kinase, domain 1"/>
    <property type="match status" value="1"/>
</dbReference>
<keyword evidence="6" id="KW-0472">Membrane</keyword>
<keyword evidence="3 8" id="KW-0418">Kinase</keyword>
<dbReference type="PROSITE" id="PS00108">
    <property type="entry name" value="PROTEIN_KINASE_ST"/>
    <property type="match status" value="1"/>
</dbReference>
<keyword evidence="1" id="KW-0808">Transferase</keyword>
<evidence type="ECO:0000259" key="7">
    <source>
        <dbReference type="PROSITE" id="PS50011"/>
    </source>
</evidence>
<feature type="transmembrane region" description="Helical" evidence="6">
    <location>
        <begin position="348"/>
        <end position="368"/>
    </location>
</feature>
<evidence type="ECO:0000256" key="3">
    <source>
        <dbReference type="ARBA" id="ARBA00022777"/>
    </source>
</evidence>
<dbReference type="Gene3D" id="1.10.510.10">
    <property type="entry name" value="Transferase(Phosphotransferase) domain 1"/>
    <property type="match status" value="1"/>
</dbReference>
<dbReference type="PROSITE" id="PS50011">
    <property type="entry name" value="PROTEIN_KINASE_DOM"/>
    <property type="match status" value="1"/>
</dbReference>
<dbReference type="SUPFAM" id="SSF56112">
    <property type="entry name" value="Protein kinase-like (PK-like)"/>
    <property type="match status" value="1"/>
</dbReference>
<keyword evidence="4" id="KW-0067">ATP-binding</keyword>
<dbReference type="Pfam" id="PF00069">
    <property type="entry name" value="Pkinase"/>
    <property type="match status" value="1"/>
</dbReference>
<keyword evidence="6" id="KW-0812">Transmembrane</keyword>
<sequence>MHDAPTELDDAVSRRAQARIGTVLRSKWRIDRVLGIGGMAAVYEGTHRNGKRGAIKMLHLELSVDPEARARFLREGYVANNVGHPGAVSVLDDDVAEDGSVFVVMELLEGKTVEALAGQRPSGRLGITESFRLADQLLDTLAAAHDKGIVHRDLKPENMFLTKDGVLKVLDFGIARMREVQSSAKMTKTGNAMGTPAFMPPEQALGEWNRVDARSDLWAVGASLFTLITGRHVHDAPTLNQLLLKAMTQPPPPIRVVMPGVPAEVAEVVDKSLAFDMNARYQDARSMQAAVRKAIAWLDKHGEPQNLAPVAAVGTTNPGAVDSHMVTLRRDPSAPMLTPTSATPARGVMIGGAVGTLVLGGVIAFMVFGRGSAEEPVPTPVPSSTTTASSARVEAAAPSAPPSVLPVGPARVVNEDAGAPPPVPSATASATKKGPAVKSGADFGEWGK</sequence>